<keyword evidence="1" id="KW-0472">Membrane</keyword>
<name>A0A5J4Q2F8_9ZZZZ</name>
<protein>
    <submittedName>
        <fullName evidence="2">Uncharacterized protein</fullName>
    </submittedName>
</protein>
<dbReference type="EMBL" id="SNRY01005333">
    <property type="protein sequence ID" value="KAA6315229.1"/>
    <property type="molecule type" value="Genomic_DNA"/>
</dbReference>
<gene>
    <name evidence="2" type="ORF">EZS27_034280</name>
</gene>
<dbReference type="AlphaFoldDB" id="A0A5J4Q2F8"/>
<comment type="caution">
    <text evidence="2">The sequence shown here is derived from an EMBL/GenBank/DDBJ whole genome shotgun (WGS) entry which is preliminary data.</text>
</comment>
<sequence>MKIRFPTFLTEFNWIIFMLLTVVLDKIFDFHDWHISAVFTLNLFLII</sequence>
<keyword evidence="1" id="KW-0812">Transmembrane</keyword>
<feature type="transmembrane region" description="Helical" evidence="1">
    <location>
        <begin position="12"/>
        <end position="28"/>
    </location>
</feature>
<organism evidence="2">
    <name type="scientific">termite gut metagenome</name>
    <dbReference type="NCBI Taxonomy" id="433724"/>
    <lineage>
        <taxon>unclassified sequences</taxon>
        <taxon>metagenomes</taxon>
        <taxon>organismal metagenomes</taxon>
    </lineage>
</organism>
<evidence type="ECO:0000313" key="2">
    <source>
        <dbReference type="EMBL" id="KAA6315229.1"/>
    </source>
</evidence>
<keyword evidence="1" id="KW-1133">Transmembrane helix</keyword>
<evidence type="ECO:0000256" key="1">
    <source>
        <dbReference type="SAM" id="Phobius"/>
    </source>
</evidence>
<reference evidence="2" key="1">
    <citation type="submission" date="2019-03" db="EMBL/GenBank/DDBJ databases">
        <title>Single cell metagenomics reveals metabolic interactions within the superorganism composed of flagellate Streblomastix strix and complex community of Bacteroidetes bacteria on its surface.</title>
        <authorList>
            <person name="Treitli S.C."/>
            <person name="Kolisko M."/>
            <person name="Husnik F."/>
            <person name="Keeling P."/>
            <person name="Hampl V."/>
        </authorList>
    </citation>
    <scope>NUCLEOTIDE SEQUENCE</scope>
    <source>
        <strain evidence="2">STM</strain>
    </source>
</reference>
<proteinExistence type="predicted"/>
<accession>A0A5J4Q2F8</accession>